<feature type="transmembrane region" description="Helical" evidence="1">
    <location>
        <begin position="532"/>
        <end position="552"/>
    </location>
</feature>
<dbReference type="SUPFAM" id="SSF82714">
    <property type="entry name" value="Multidrug efflux transporter AcrB TolC docking domain, DN and DC subdomains"/>
    <property type="match status" value="2"/>
</dbReference>
<accession>A0A150WEN8</accession>
<evidence type="ECO:0000313" key="2">
    <source>
        <dbReference type="EMBL" id="KYG61489.1"/>
    </source>
</evidence>
<feature type="transmembrane region" description="Helical" evidence="1">
    <location>
        <begin position="393"/>
        <end position="417"/>
    </location>
</feature>
<sequence length="1050" mass="115205">MRVSDISIKNPVFAWMLMFALMIFGGISWSRMGVSQLPDVDFPTVTVSVTLQGAAPEVMETQVVDPIESSLMTVEGIQSIKSSSKTGSASITVEFDLDRNIDLAVQDVQAKIAGVQRLLPDDVDPPTISKTNPDDQPILWLALTYDKNDPEFLMRYARDYLKDRFTTVEGVGDIFLGGYTDPIMRVHVRPKDLIRYNISVNDVIDAIKSEHAESPGGYIQTEKKSYNVRTLGEAKTEDEFRALVISKRAGRGVADPTNMVRIRQVADASMGLDKIERMSRFNGIPALGIGIRKQRGTNAVAVAKNVKEKMKEIQPQLPEGMKIQVNFDSTKFIEQSVGELTHHLILAVIFTSIVCWIFLGSWSATFNVLLSIPTSLLGAFIGLYFLGYTLNTFTLLGLTLAIGIVVDDAIMVLENIFRYNENGRGRIESAILGAREISFAAMAATAAVIAIFLPVAFMKGIVGKFFMQFGVTISLAVFLSLIESLTITPMRCAGFVHHGERSTRIGRGFENFMVWLKVSYEKWLKSVLNHPWWTVVASIIFVVVSFGSIKLLNKEMSPAQDQSLFMARLIMPVGTSLEYTNLQTQKAEKWLMEQPEVKQVYAAIGGFGGGVSDANITMMFVTLKDKGQRGINKAKGKELSQQEFMQVAREGLSKIEDMRPVLLDLSQGGFSGGRGYPVEFTVLGSDWEKLAKFNTEIMKRMSESGLMVDVDSNYLLGMPEIQVRPNRLESAQHGVSVAAIGTTVNALIGGAKVGEYQVGGHRYDIKVKLVDQGDPMGEIKTLFVGNVQGNLIPMPKVTKEEIGSSLQSISRSNRQRAITITANLKQGVSQQDAMAKVDQIAKDVLVEPGYMIEQGGSSKTFKESFQSLIFALVLGLIIAYMVLASQFNSFIDPIVILVALPFSFSGAFFALLITGQSLNMYSMIGLLLLMGIVKKNSILLIEFTNTVRDRGTREAMAALIEACPIRLRPILMTSVATIAAAIPSATATGAGSETMRPMAICLIGGVFVSTALTLFVVPAVYLLMDKFKTRDEVREKTKQAFAAVGNEALE</sequence>
<dbReference type="RefSeq" id="WP_061836571.1">
    <property type="nucleotide sequence ID" value="NZ_LUKE01000006.1"/>
</dbReference>
<feature type="transmembrane region" description="Helical" evidence="1">
    <location>
        <begin position="340"/>
        <end position="359"/>
    </location>
</feature>
<dbReference type="SUPFAM" id="SSF82693">
    <property type="entry name" value="Multidrug efflux transporter AcrB pore domain, PN1, PN2, PC1 and PC2 subdomains"/>
    <property type="match status" value="3"/>
</dbReference>
<dbReference type="PANTHER" id="PTHR32063">
    <property type="match status" value="1"/>
</dbReference>
<dbReference type="Gene3D" id="3.30.70.1440">
    <property type="entry name" value="Multidrug efflux transporter AcrB pore domain"/>
    <property type="match status" value="1"/>
</dbReference>
<dbReference type="InterPro" id="IPR027463">
    <property type="entry name" value="AcrB_DN_DC_subdom"/>
</dbReference>
<evidence type="ECO:0000313" key="3">
    <source>
        <dbReference type="Proteomes" id="UP000075320"/>
    </source>
</evidence>
<comment type="caution">
    <text evidence="2">The sequence shown here is derived from an EMBL/GenBank/DDBJ whole genome shotgun (WGS) entry which is preliminary data.</text>
</comment>
<gene>
    <name evidence="2" type="ORF">AZI86_17410</name>
</gene>
<name>A0A150WEN8_BDEBC</name>
<feature type="transmembrane region" description="Helical" evidence="1">
    <location>
        <begin position="365"/>
        <end position="386"/>
    </location>
</feature>
<dbReference type="GO" id="GO:0042910">
    <property type="term" value="F:xenobiotic transmembrane transporter activity"/>
    <property type="evidence" value="ECO:0007669"/>
    <property type="project" value="TreeGrafter"/>
</dbReference>
<feature type="transmembrane region" description="Helical" evidence="1">
    <location>
        <begin position="437"/>
        <end position="458"/>
    </location>
</feature>
<dbReference type="Gene3D" id="3.30.70.1430">
    <property type="entry name" value="Multidrug efflux transporter AcrB pore domain"/>
    <property type="match status" value="2"/>
</dbReference>
<dbReference type="InterPro" id="IPR001036">
    <property type="entry name" value="Acrflvin-R"/>
</dbReference>
<feature type="transmembrane region" description="Helical" evidence="1">
    <location>
        <begin position="12"/>
        <end position="29"/>
    </location>
</feature>
<dbReference type="GO" id="GO:0005886">
    <property type="term" value="C:plasma membrane"/>
    <property type="evidence" value="ECO:0007669"/>
    <property type="project" value="TreeGrafter"/>
</dbReference>
<dbReference type="Pfam" id="PF00873">
    <property type="entry name" value="ACR_tran"/>
    <property type="match status" value="1"/>
</dbReference>
<feature type="transmembrane region" description="Helical" evidence="1">
    <location>
        <begin position="465"/>
        <end position="482"/>
    </location>
</feature>
<keyword evidence="1" id="KW-0812">Transmembrane</keyword>
<evidence type="ECO:0000256" key="1">
    <source>
        <dbReference type="SAM" id="Phobius"/>
    </source>
</evidence>
<feature type="transmembrane region" description="Helical" evidence="1">
    <location>
        <begin position="970"/>
        <end position="991"/>
    </location>
</feature>
<dbReference type="AlphaFoldDB" id="A0A150WEN8"/>
<reference evidence="2 3" key="1">
    <citation type="submission" date="2016-03" db="EMBL/GenBank/DDBJ databases">
        <authorList>
            <person name="Ploux O."/>
        </authorList>
    </citation>
    <scope>NUCLEOTIDE SEQUENCE [LARGE SCALE GENOMIC DNA]</scope>
    <source>
        <strain evidence="2 3">R0</strain>
    </source>
</reference>
<feature type="transmembrane region" description="Helical" evidence="1">
    <location>
        <begin position="868"/>
        <end position="887"/>
    </location>
</feature>
<dbReference type="Proteomes" id="UP000075320">
    <property type="component" value="Unassembled WGS sequence"/>
</dbReference>
<dbReference type="Gene3D" id="3.30.2090.10">
    <property type="entry name" value="Multidrug efflux transporter AcrB TolC docking domain, DN and DC subdomains"/>
    <property type="match status" value="2"/>
</dbReference>
<proteinExistence type="predicted"/>
<protein>
    <submittedName>
        <fullName evidence="2">Acriflavin resistance protein</fullName>
    </submittedName>
</protein>
<keyword evidence="1" id="KW-0472">Membrane</keyword>
<dbReference type="PANTHER" id="PTHR32063:SF0">
    <property type="entry name" value="SWARMING MOTILITY PROTEIN SWRC"/>
    <property type="match status" value="1"/>
</dbReference>
<keyword evidence="3" id="KW-1185">Reference proteome</keyword>
<dbReference type="OrthoDB" id="5287074at2"/>
<dbReference type="Gene3D" id="3.30.70.1320">
    <property type="entry name" value="Multidrug efflux transporter AcrB pore domain like"/>
    <property type="match status" value="1"/>
</dbReference>
<dbReference type="Gene3D" id="1.20.1640.10">
    <property type="entry name" value="Multidrug efflux transporter AcrB transmembrane domain"/>
    <property type="match status" value="2"/>
</dbReference>
<dbReference type="SUPFAM" id="SSF82866">
    <property type="entry name" value="Multidrug efflux transporter AcrB transmembrane domain"/>
    <property type="match status" value="2"/>
</dbReference>
<dbReference type="PRINTS" id="PR00702">
    <property type="entry name" value="ACRIFLAVINRP"/>
</dbReference>
<dbReference type="EMBL" id="LUKE01000006">
    <property type="protein sequence ID" value="KYG61489.1"/>
    <property type="molecule type" value="Genomic_DNA"/>
</dbReference>
<feature type="transmembrane region" description="Helical" evidence="1">
    <location>
        <begin position="997"/>
        <end position="1024"/>
    </location>
</feature>
<feature type="transmembrane region" description="Helical" evidence="1">
    <location>
        <begin position="893"/>
        <end position="913"/>
    </location>
</feature>
<keyword evidence="1" id="KW-1133">Transmembrane helix</keyword>
<organism evidence="2 3">
    <name type="scientific">Bdellovibrio bacteriovorus</name>
    <dbReference type="NCBI Taxonomy" id="959"/>
    <lineage>
        <taxon>Bacteria</taxon>
        <taxon>Pseudomonadati</taxon>
        <taxon>Bdellovibrionota</taxon>
        <taxon>Bdellovibrionia</taxon>
        <taxon>Bdellovibrionales</taxon>
        <taxon>Pseudobdellovibrionaceae</taxon>
        <taxon>Bdellovibrio</taxon>
    </lineage>
</organism>